<evidence type="ECO:0008006" key="3">
    <source>
        <dbReference type="Google" id="ProtNLM"/>
    </source>
</evidence>
<organism evidence="2">
    <name type="scientific">Dichomitus squalens</name>
    <dbReference type="NCBI Taxonomy" id="114155"/>
    <lineage>
        <taxon>Eukaryota</taxon>
        <taxon>Fungi</taxon>
        <taxon>Dikarya</taxon>
        <taxon>Basidiomycota</taxon>
        <taxon>Agaricomycotina</taxon>
        <taxon>Agaricomycetes</taxon>
        <taxon>Polyporales</taxon>
        <taxon>Polyporaceae</taxon>
        <taxon>Dichomitus</taxon>
    </lineage>
</organism>
<proteinExistence type="predicted"/>
<feature type="signal peptide" evidence="1">
    <location>
        <begin position="1"/>
        <end position="17"/>
    </location>
</feature>
<dbReference type="Proteomes" id="UP000292957">
    <property type="component" value="Unassembled WGS sequence"/>
</dbReference>
<dbReference type="AlphaFoldDB" id="A0A4Q9MPR0"/>
<sequence>MFAPLAVLVLAATSAFALPRSVPRADDPCAKFGGAAFGNAGPFTMVTLDLSNRTNLLVLSPAVGAGSSDPSRRSLATIETFPTADTPTYKLVNGGLFAMTNNVTVGAAGLAPASGAPVYFEVGSTDAAQVYCGVVGTSPAGHDPANPALVVPGGSNGFAICNATSSASKSPLQVLIFDAENNANQGYNFSTCNPVTVQLVGA</sequence>
<dbReference type="EMBL" id="ML143411">
    <property type="protein sequence ID" value="TBU29750.1"/>
    <property type="molecule type" value="Genomic_DNA"/>
</dbReference>
<dbReference type="OrthoDB" id="2844016at2759"/>
<feature type="chain" id="PRO_5020864310" description="Ubiquitin 3 binding protein But2 C-terminal domain-containing protein" evidence="1">
    <location>
        <begin position="18"/>
        <end position="202"/>
    </location>
</feature>
<accession>A0A4Q9MPR0</accession>
<keyword evidence="1" id="KW-0732">Signal</keyword>
<gene>
    <name evidence="2" type="ORF">BD311DRAFT_777396</name>
</gene>
<reference evidence="2" key="1">
    <citation type="submission" date="2019-01" db="EMBL/GenBank/DDBJ databases">
        <title>Draft genome sequences of three monokaryotic isolates of the white-rot basidiomycete fungus Dichomitus squalens.</title>
        <authorList>
            <consortium name="DOE Joint Genome Institute"/>
            <person name="Lopez S.C."/>
            <person name="Andreopoulos B."/>
            <person name="Pangilinan J."/>
            <person name="Lipzen A."/>
            <person name="Riley R."/>
            <person name="Ahrendt S."/>
            <person name="Ng V."/>
            <person name="Barry K."/>
            <person name="Daum C."/>
            <person name="Grigoriev I.V."/>
            <person name="Hilden K.S."/>
            <person name="Makela M.R."/>
            <person name="de Vries R.P."/>
        </authorList>
    </citation>
    <scope>NUCLEOTIDE SEQUENCE [LARGE SCALE GENOMIC DNA]</scope>
    <source>
        <strain evidence="2">OM18370.1</strain>
    </source>
</reference>
<name>A0A4Q9MPR0_9APHY</name>
<evidence type="ECO:0000256" key="1">
    <source>
        <dbReference type="SAM" id="SignalP"/>
    </source>
</evidence>
<protein>
    <recommendedName>
        <fullName evidence="3">Ubiquitin 3 binding protein But2 C-terminal domain-containing protein</fullName>
    </recommendedName>
</protein>
<evidence type="ECO:0000313" key="2">
    <source>
        <dbReference type="EMBL" id="TBU29750.1"/>
    </source>
</evidence>